<name>A0A6J4MDT5_9ACTN</name>
<feature type="non-terminal residue" evidence="2">
    <location>
        <position position="1"/>
    </location>
</feature>
<sequence length="136" mass="14521">ATPPAPRRPAAGRRSAADVVLRVAAGPARRSPDDTTALGDVVAVDPARCDARTHGGPDDDDLRLRLRRPGVRAARGAGHGREPGPRGPHRDGRPRRGPAERPARCDGRLHGTVRARAAPGDVRPARRHGRRPRRGL</sequence>
<dbReference type="AlphaFoldDB" id="A0A6J4MDT5"/>
<protein>
    <submittedName>
        <fullName evidence="2">Uncharacterized protein</fullName>
    </submittedName>
</protein>
<feature type="region of interest" description="Disordered" evidence="1">
    <location>
        <begin position="48"/>
        <end position="136"/>
    </location>
</feature>
<feature type="compositionally biased region" description="Basic and acidic residues" evidence="1">
    <location>
        <begin position="79"/>
        <end position="91"/>
    </location>
</feature>
<evidence type="ECO:0000313" key="2">
    <source>
        <dbReference type="EMBL" id="CAA9356577.1"/>
    </source>
</evidence>
<evidence type="ECO:0000256" key="1">
    <source>
        <dbReference type="SAM" id="MobiDB-lite"/>
    </source>
</evidence>
<feature type="compositionally biased region" description="Basic and acidic residues" evidence="1">
    <location>
        <begin position="97"/>
        <end position="109"/>
    </location>
</feature>
<proteinExistence type="predicted"/>
<feature type="non-terminal residue" evidence="2">
    <location>
        <position position="136"/>
    </location>
</feature>
<dbReference type="EMBL" id="CADCUE010000256">
    <property type="protein sequence ID" value="CAA9356577.1"/>
    <property type="molecule type" value="Genomic_DNA"/>
</dbReference>
<accession>A0A6J4MDT5</accession>
<reference evidence="2" key="1">
    <citation type="submission" date="2020-02" db="EMBL/GenBank/DDBJ databases">
        <authorList>
            <person name="Meier V. D."/>
        </authorList>
    </citation>
    <scope>NUCLEOTIDE SEQUENCE</scope>
    <source>
        <strain evidence="2">AVDCRST_MAG16</strain>
    </source>
</reference>
<feature type="compositionally biased region" description="Basic residues" evidence="1">
    <location>
        <begin position="125"/>
        <end position="136"/>
    </location>
</feature>
<organism evidence="2">
    <name type="scientific">uncultured Frankineae bacterium</name>
    <dbReference type="NCBI Taxonomy" id="437475"/>
    <lineage>
        <taxon>Bacteria</taxon>
        <taxon>Bacillati</taxon>
        <taxon>Actinomycetota</taxon>
        <taxon>Actinomycetes</taxon>
        <taxon>Frankiales</taxon>
        <taxon>environmental samples</taxon>
    </lineage>
</organism>
<gene>
    <name evidence="2" type="ORF">AVDCRST_MAG16-2698</name>
</gene>
<feature type="compositionally biased region" description="Basic and acidic residues" evidence="1">
    <location>
        <begin position="48"/>
        <end position="57"/>
    </location>
</feature>